<keyword evidence="2" id="KW-1185">Reference proteome</keyword>
<dbReference type="Proteomes" id="UP001157418">
    <property type="component" value="Unassembled WGS sequence"/>
</dbReference>
<evidence type="ECO:0000313" key="2">
    <source>
        <dbReference type="Proteomes" id="UP001157418"/>
    </source>
</evidence>
<evidence type="ECO:0000313" key="1">
    <source>
        <dbReference type="EMBL" id="CAH1448789.1"/>
    </source>
</evidence>
<protein>
    <submittedName>
        <fullName evidence="1">Uncharacterized protein</fullName>
    </submittedName>
</protein>
<reference evidence="1 2" key="1">
    <citation type="submission" date="2022-01" db="EMBL/GenBank/DDBJ databases">
        <authorList>
            <person name="Xiong W."/>
            <person name="Schranz E."/>
        </authorList>
    </citation>
    <scope>NUCLEOTIDE SEQUENCE [LARGE SCALE GENOMIC DNA]</scope>
</reference>
<accession>A0AAU9PF86</accession>
<name>A0AAU9PF86_9ASTR</name>
<comment type="caution">
    <text evidence="1">The sequence shown here is derived from an EMBL/GenBank/DDBJ whole genome shotgun (WGS) entry which is preliminary data.</text>
</comment>
<gene>
    <name evidence="1" type="ORF">LVIROSA_LOCUS34312</name>
</gene>
<organism evidence="1 2">
    <name type="scientific">Lactuca virosa</name>
    <dbReference type="NCBI Taxonomy" id="75947"/>
    <lineage>
        <taxon>Eukaryota</taxon>
        <taxon>Viridiplantae</taxon>
        <taxon>Streptophyta</taxon>
        <taxon>Embryophyta</taxon>
        <taxon>Tracheophyta</taxon>
        <taxon>Spermatophyta</taxon>
        <taxon>Magnoliopsida</taxon>
        <taxon>eudicotyledons</taxon>
        <taxon>Gunneridae</taxon>
        <taxon>Pentapetalae</taxon>
        <taxon>asterids</taxon>
        <taxon>campanulids</taxon>
        <taxon>Asterales</taxon>
        <taxon>Asteraceae</taxon>
        <taxon>Cichorioideae</taxon>
        <taxon>Cichorieae</taxon>
        <taxon>Lactucinae</taxon>
        <taxon>Lactuca</taxon>
    </lineage>
</organism>
<proteinExistence type="predicted"/>
<sequence>MQRGGEDVVMGDLVELQTDEVMRVNESEQVVRVNEYEQVVRVNEAEELGRVNQVVGQVYTIGKPSKRKKSERLFKLKLAKRVECDGSSVGSLMELD</sequence>
<dbReference type="AlphaFoldDB" id="A0AAU9PF86"/>
<dbReference type="EMBL" id="CAKMRJ010005634">
    <property type="protein sequence ID" value="CAH1448789.1"/>
    <property type="molecule type" value="Genomic_DNA"/>
</dbReference>